<accession>A0A7N9CCS6</accession>
<dbReference type="InterPro" id="IPR036869">
    <property type="entry name" value="J_dom_sf"/>
</dbReference>
<organism evidence="2 3">
    <name type="scientific">Macaca fascicularis</name>
    <name type="common">Crab-eating macaque</name>
    <name type="synonym">Cynomolgus monkey</name>
    <dbReference type="NCBI Taxonomy" id="9541"/>
    <lineage>
        <taxon>Eukaryota</taxon>
        <taxon>Metazoa</taxon>
        <taxon>Chordata</taxon>
        <taxon>Craniata</taxon>
        <taxon>Vertebrata</taxon>
        <taxon>Euteleostomi</taxon>
        <taxon>Mammalia</taxon>
        <taxon>Eutheria</taxon>
        <taxon>Euarchontoglires</taxon>
        <taxon>Primates</taxon>
        <taxon>Haplorrhini</taxon>
        <taxon>Catarrhini</taxon>
        <taxon>Cercopithecidae</taxon>
        <taxon>Cercopithecinae</taxon>
        <taxon>Macaca</taxon>
    </lineage>
</organism>
<reference evidence="2" key="3">
    <citation type="submission" date="2025-09" db="UniProtKB">
        <authorList>
            <consortium name="Ensembl"/>
        </authorList>
    </citation>
    <scope>IDENTIFICATION</scope>
</reference>
<dbReference type="Ensembl" id="ENSMFAT00000074263.1">
    <property type="protein sequence ID" value="ENSMFAP00000048254.1"/>
    <property type="gene ID" value="ENSMFAG00000038732.2"/>
</dbReference>
<protein>
    <recommendedName>
        <fullName evidence="4">DnaJ heat shock protein family (Hsp40) member C5 gamma</fullName>
    </recommendedName>
</protein>
<reference evidence="2 3" key="1">
    <citation type="submission" date="2013-03" db="EMBL/GenBank/DDBJ databases">
        <authorList>
            <person name="Warren W."/>
            <person name="Wilson R.K."/>
        </authorList>
    </citation>
    <scope>NUCLEOTIDE SEQUENCE</scope>
</reference>
<dbReference type="Proteomes" id="UP000233100">
    <property type="component" value="Chromosome 13"/>
</dbReference>
<dbReference type="GeneTree" id="ENSGT00910000148505"/>
<feature type="region of interest" description="Disordered" evidence="1">
    <location>
        <begin position="34"/>
        <end position="67"/>
    </location>
</feature>
<dbReference type="AlphaFoldDB" id="A0A7N9CCS6"/>
<evidence type="ECO:0000313" key="3">
    <source>
        <dbReference type="Proteomes" id="UP000233100"/>
    </source>
</evidence>
<sequence length="221" mass="23889">GGPSRWVVPSCWRRGARRESLPQSLAATLLRCPGPQAAEPSRFPAREISPRASVASPPSASGGAKKRLALTRSVGAARKRSQLLDPAGVKFHTQEDEGHLPGLTERLPDAASPLAQIMSTMNEAAHRLSKSGTSLYAVLELKKGASPEDVKKSYRHLSSCVHCSLVAVSVVAAVFAVEHLNHHLSRIVGENISRTSRVSLQGQEPKVILEERKIAKMIFKR</sequence>
<feature type="compositionally biased region" description="Low complexity" evidence="1">
    <location>
        <begin position="50"/>
        <end position="61"/>
    </location>
</feature>
<dbReference type="Bgee" id="ENSMFAG00000038732">
    <property type="expression patterns" value="Expressed in multicellular organism"/>
</dbReference>
<dbReference type="SUPFAM" id="SSF46565">
    <property type="entry name" value="Chaperone J-domain"/>
    <property type="match status" value="1"/>
</dbReference>
<evidence type="ECO:0000313" key="2">
    <source>
        <dbReference type="Ensembl" id="ENSMFAP00000048254.1"/>
    </source>
</evidence>
<keyword evidence="3" id="KW-1185">Reference proteome</keyword>
<evidence type="ECO:0008006" key="4">
    <source>
        <dbReference type="Google" id="ProtNLM"/>
    </source>
</evidence>
<reference evidence="2" key="2">
    <citation type="submission" date="2025-08" db="UniProtKB">
        <authorList>
            <consortium name="Ensembl"/>
        </authorList>
    </citation>
    <scope>IDENTIFICATION</scope>
</reference>
<name>A0A7N9CCS6_MACFA</name>
<proteinExistence type="predicted"/>
<evidence type="ECO:0000256" key="1">
    <source>
        <dbReference type="SAM" id="MobiDB-lite"/>
    </source>
</evidence>
<dbReference type="Gene3D" id="1.10.287.110">
    <property type="entry name" value="DnaJ domain"/>
    <property type="match status" value="1"/>
</dbReference>